<dbReference type="Gene3D" id="3.40.50.40">
    <property type="match status" value="1"/>
</dbReference>
<dbReference type="Pfam" id="PF00710">
    <property type="entry name" value="Asparaginase"/>
    <property type="match status" value="1"/>
</dbReference>
<gene>
    <name evidence="7" type="ORF">B5F15_08175</name>
    <name evidence="6" type="ORF">B5F17_08170</name>
</gene>
<dbReference type="EMBL" id="NFKK01000008">
    <property type="protein sequence ID" value="OUP52672.1"/>
    <property type="molecule type" value="Genomic_DNA"/>
</dbReference>
<dbReference type="PIRSF" id="PIRSF500176">
    <property type="entry name" value="L_ASNase"/>
    <property type="match status" value="1"/>
</dbReference>
<feature type="domain" description="L-asparaginase N-terminal" evidence="4">
    <location>
        <begin position="5"/>
        <end position="184"/>
    </location>
</feature>
<dbReference type="GO" id="GO:0004067">
    <property type="term" value="F:asparaginase activity"/>
    <property type="evidence" value="ECO:0007669"/>
    <property type="project" value="UniProtKB-UniRule"/>
</dbReference>
<dbReference type="InterPro" id="IPR027474">
    <property type="entry name" value="L-asparaginase_N"/>
</dbReference>
<reference evidence="7" key="2">
    <citation type="journal article" date="2018" name="BMC Genomics">
        <title>Whole genome sequencing and function prediction of 133 gut anaerobes isolated from chicken caecum in pure cultures.</title>
        <authorList>
            <person name="Medvecky M."/>
            <person name="Cejkova D."/>
            <person name="Polansky O."/>
            <person name="Karasova D."/>
            <person name="Kubasova T."/>
            <person name="Cizek A."/>
            <person name="Rychlik I."/>
        </authorList>
    </citation>
    <scope>NUCLEOTIDE SEQUENCE</scope>
    <source>
        <strain evidence="7">An179</strain>
        <strain evidence="6">An180</strain>
    </source>
</reference>
<proteinExistence type="predicted"/>
<evidence type="ECO:0000259" key="5">
    <source>
        <dbReference type="Pfam" id="PF17763"/>
    </source>
</evidence>
<feature type="binding site" evidence="2">
    <location>
        <begin position="87"/>
        <end position="88"/>
    </location>
    <ligand>
        <name>substrate</name>
    </ligand>
</feature>
<sequence length="304" mass="32866">MSLKHVLMIATGGTLACRETGRGLAPSLTGEQLIEFLPELPKICKVVVENPFSIDSTDITTADRVKLAGIIRENYDLYDGFVIAHGTDTLGYTSALLYHMLRNLNKPVILTGAQKPIGVPGSDAERNLLDAFRVIRAGYVGVAAVLHGQIIRGNHVVKVDCESMNAFRSINAPLAGTIDREGNVRLDIVPKLGGEPEFVEDIDSDFVLLKLVPDLDPSIITFLSRYKKVIIEGYGSGGIPIRLEKVVQKLIHSGTKVYVTTQCLSGSVNLDKYEVGKRAEAMGAVSLGHRTIEDAIAAIQCGEI</sequence>
<name>A0A1Y4LN62_9FIRM</name>
<protein>
    <submittedName>
        <fullName evidence="7">L-asparaginase 1</fullName>
    </submittedName>
</protein>
<dbReference type="SUPFAM" id="SSF53774">
    <property type="entry name" value="Glutaminase/Asparaginase"/>
    <property type="match status" value="1"/>
</dbReference>
<evidence type="ECO:0000313" key="8">
    <source>
        <dbReference type="Proteomes" id="UP000195326"/>
    </source>
</evidence>
<dbReference type="AlphaFoldDB" id="A0A1Y4LN62"/>
<evidence type="ECO:0000256" key="2">
    <source>
        <dbReference type="PIRSR" id="PIRSR001220-2"/>
    </source>
</evidence>
<dbReference type="PANTHER" id="PTHR11707:SF28">
    <property type="entry name" value="60 KDA LYSOPHOSPHOLIPASE"/>
    <property type="match status" value="1"/>
</dbReference>
<dbReference type="STRING" id="501571.GCA_900143195_00709"/>
<evidence type="ECO:0000256" key="1">
    <source>
        <dbReference type="PIRSR" id="PIRSR001220-1"/>
    </source>
</evidence>
<dbReference type="Gene3D" id="3.40.50.1170">
    <property type="entry name" value="L-asparaginase, N-terminal domain"/>
    <property type="match status" value="1"/>
</dbReference>
<feature type="binding site" evidence="2">
    <location>
        <position position="56"/>
    </location>
    <ligand>
        <name>substrate</name>
    </ligand>
</feature>
<dbReference type="SMART" id="SM00870">
    <property type="entry name" value="Asparaginase"/>
    <property type="match status" value="1"/>
</dbReference>
<dbReference type="PROSITE" id="PS51257">
    <property type="entry name" value="PROKAR_LIPOPROTEIN"/>
    <property type="match status" value="1"/>
</dbReference>
<dbReference type="PIRSF" id="PIRSF001220">
    <property type="entry name" value="L-ASNase_gatD"/>
    <property type="match status" value="1"/>
</dbReference>
<dbReference type="PRINTS" id="PR00139">
    <property type="entry name" value="ASNGLNASE"/>
</dbReference>
<dbReference type="InterPro" id="IPR040919">
    <property type="entry name" value="Asparaginase_C"/>
</dbReference>
<dbReference type="EMBL" id="NFKL01000010">
    <property type="protein sequence ID" value="OUP58136.1"/>
    <property type="molecule type" value="Genomic_DNA"/>
</dbReference>
<evidence type="ECO:0000259" key="4">
    <source>
        <dbReference type="Pfam" id="PF00710"/>
    </source>
</evidence>
<dbReference type="SFLD" id="SFLDS00057">
    <property type="entry name" value="Glutaminase/Asparaginase"/>
    <property type="match status" value="1"/>
</dbReference>
<dbReference type="Pfam" id="PF17763">
    <property type="entry name" value="Asparaginase_C"/>
    <property type="match status" value="1"/>
</dbReference>
<evidence type="ECO:0000313" key="6">
    <source>
        <dbReference type="EMBL" id="OUP52672.1"/>
    </source>
</evidence>
<dbReference type="InterPro" id="IPR027473">
    <property type="entry name" value="L-asparaginase_C"/>
</dbReference>
<feature type="active site" evidence="3">
    <location>
        <position position="87"/>
    </location>
</feature>
<dbReference type="CDD" id="cd08963">
    <property type="entry name" value="L-asparaginase_I"/>
    <property type="match status" value="1"/>
</dbReference>
<dbReference type="PROSITE" id="PS51732">
    <property type="entry name" value="ASN_GLN_ASE_3"/>
    <property type="match status" value="1"/>
</dbReference>
<dbReference type="InterPro" id="IPR036152">
    <property type="entry name" value="Asp/glu_Ase-like_sf"/>
</dbReference>
<dbReference type="Proteomes" id="UP000195326">
    <property type="component" value="Unassembled WGS sequence"/>
</dbReference>
<feature type="active site" description="O-isoaspartyl threonine intermediate" evidence="1">
    <location>
        <position position="14"/>
    </location>
</feature>
<evidence type="ECO:0000256" key="3">
    <source>
        <dbReference type="PROSITE-ProRule" id="PRU10100"/>
    </source>
</evidence>
<dbReference type="InterPro" id="IPR006034">
    <property type="entry name" value="Asparaginase/glutaminase-like"/>
</dbReference>
<dbReference type="PROSITE" id="PS00917">
    <property type="entry name" value="ASN_GLN_ASE_2"/>
    <property type="match status" value="1"/>
</dbReference>
<dbReference type="InterPro" id="IPR041725">
    <property type="entry name" value="L-asparaginase_I"/>
</dbReference>
<dbReference type="Proteomes" id="UP000195897">
    <property type="component" value="Unassembled WGS sequence"/>
</dbReference>
<comment type="caution">
    <text evidence="7">The sequence shown here is derived from an EMBL/GenBank/DDBJ whole genome shotgun (WGS) entry which is preliminary data.</text>
</comment>
<accession>A0A1Y4LN62</accession>
<dbReference type="RefSeq" id="WP_016147797.1">
    <property type="nucleotide sequence ID" value="NZ_CABKSA010000001.1"/>
</dbReference>
<dbReference type="InterPro" id="IPR027475">
    <property type="entry name" value="Asparaginase/glutaminase_AS2"/>
</dbReference>
<feature type="domain" description="Asparaginase/glutaminase C-terminal" evidence="5">
    <location>
        <begin position="208"/>
        <end position="300"/>
    </location>
</feature>
<dbReference type="PANTHER" id="PTHR11707">
    <property type="entry name" value="L-ASPARAGINASE"/>
    <property type="match status" value="1"/>
</dbReference>
<evidence type="ECO:0000313" key="7">
    <source>
        <dbReference type="EMBL" id="OUP58136.1"/>
    </source>
</evidence>
<evidence type="ECO:0000313" key="9">
    <source>
        <dbReference type="Proteomes" id="UP000195897"/>
    </source>
</evidence>
<reference evidence="8 9" key="1">
    <citation type="submission" date="2017-04" db="EMBL/GenBank/DDBJ databases">
        <title>Function of individual gut microbiota members based on whole genome sequencing of pure cultures obtained from chicken caecum.</title>
        <authorList>
            <person name="Medvecky M."/>
            <person name="Cejkova D."/>
            <person name="Polansky O."/>
            <person name="Karasova D."/>
            <person name="Kubasova T."/>
            <person name="Cizek A."/>
            <person name="Rychlik I."/>
        </authorList>
    </citation>
    <scope>NUCLEOTIDE SEQUENCE [LARGE SCALE GENOMIC DNA]</scope>
    <source>
        <strain evidence="8">An179</strain>
        <strain evidence="9">An180</strain>
    </source>
</reference>
<dbReference type="InterPro" id="IPR037152">
    <property type="entry name" value="L-asparaginase_N_sf"/>
</dbReference>
<organism evidence="7 8">
    <name type="scientific">Butyricicoccus pullicaecorum</name>
    <dbReference type="NCBI Taxonomy" id="501571"/>
    <lineage>
        <taxon>Bacteria</taxon>
        <taxon>Bacillati</taxon>
        <taxon>Bacillota</taxon>
        <taxon>Clostridia</taxon>
        <taxon>Eubacteriales</taxon>
        <taxon>Butyricicoccaceae</taxon>
        <taxon>Butyricicoccus</taxon>
    </lineage>
</organism>